<comment type="function">
    <text evidence="10">Low-affinity potassium transport system. Interacts with Trk system potassium uptake protein TrkA.</text>
</comment>
<keyword evidence="9 10" id="KW-0472">Membrane</keyword>
<feature type="transmembrane region" description="Helical" evidence="12">
    <location>
        <begin position="184"/>
        <end position="206"/>
    </location>
</feature>
<dbReference type="EMBL" id="FLUO01000001">
    <property type="protein sequence ID" value="SBV91773.1"/>
    <property type="molecule type" value="Genomic_DNA"/>
</dbReference>
<comment type="subcellular location">
    <subcellularLocation>
        <location evidence="10">Cell inner membrane</location>
        <topology evidence="10">Multi-pass membrane protein</topology>
    </subcellularLocation>
    <subcellularLocation>
        <location evidence="1">Cell membrane</location>
        <topology evidence="1">Multi-pass membrane protein</topology>
    </subcellularLocation>
</comment>
<feature type="binding site" evidence="11">
    <location>
        <position position="320"/>
    </location>
    <ligand>
        <name>K(+)</name>
        <dbReference type="ChEBI" id="CHEBI:29103"/>
    </ligand>
</feature>
<evidence type="ECO:0000256" key="3">
    <source>
        <dbReference type="ARBA" id="ARBA00022475"/>
    </source>
</evidence>
<name>A0A212IX15_9PROT</name>
<feature type="binding site" evidence="11">
    <location>
        <position position="321"/>
    </location>
    <ligand>
        <name>K(+)</name>
        <dbReference type="ChEBI" id="CHEBI:29103"/>
    </ligand>
</feature>
<evidence type="ECO:0000256" key="7">
    <source>
        <dbReference type="ARBA" id="ARBA00022989"/>
    </source>
</evidence>
<keyword evidence="5 12" id="KW-0812">Transmembrane</keyword>
<organism evidence="13">
    <name type="scientific">uncultured Alphaproteobacteria bacterium</name>
    <dbReference type="NCBI Taxonomy" id="91750"/>
    <lineage>
        <taxon>Bacteria</taxon>
        <taxon>Pseudomonadati</taxon>
        <taxon>Pseudomonadota</taxon>
        <taxon>Alphaproteobacteria</taxon>
        <taxon>environmental samples</taxon>
    </lineage>
</organism>
<sequence length="488" mass="52039">MAAPDNEGGTGQAIGSLLIILGATMWVPALADLADRGAVWTGFALASGFTVFFGVMLLAATRGASFGTTPLRRAYFITVGAWVILSLFGALPFWMSGMGISYTDAVFETVSGLTTTGSTVLVGLDAMPTGILLWRALLQWMGGIGIVVMAIAILPMFRVGGMQMFKLESSEKTSDKISPRVRSMALRIGGVYIALTTACGVTYWLLGMTGFEAMVHAMTTLSTGGYSTSDASMGHFDSLSLEWSSTVFMLAGGTPFVLFVLAFSGRGPLVILRDSQVKRMLATALISALMVTAWLVYANDFDPWTAFTRSMFNLVSVMTTTGYASVDYSLWGPPAVAIFFFMTFVGGCAGSTAGGLKMFRFEILWQDIVKECRRLLYPHGVFLDRMAGRPANEALVRDVQVFVLCYAATCAALVLTLACYGLDFVTALSGAATALANVGPGLGPVIGPAGNFASLPDGAKWALDAGMILGRLEFETVFVMMTAHFWRD</sequence>
<evidence type="ECO:0000256" key="10">
    <source>
        <dbReference type="PIRNR" id="PIRNR006247"/>
    </source>
</evidence>
<accession>A0A212IX15</accession>
<keyword evidence="2 10" id="KW-0813">Transport</keyword>
<dbReference type="GO" id="GO:0005886">
    <property type="term" value="C:plasma membrane"/>
    <property type="evidence" value="ECO:0007669"/>
    <property type="project" value="UniProtKB-SubCell"/>
</dbReference>
<feature type="binding site" evidence="11">
    <location>
        <position position="116"/>
    </location>
    <ligand>
        <name>K(+)</name>
        <dbReference type="ChEBI" id="CHEBI:29103"/>
    </ligand>
</feature>
<evidence type="ECO:0000256" key="2">
    <source>
        <dbReference type="ARBA" id="ARBA00022448"/>
    </source>
</evidence>
<evidence type="ECO:0000256" key="8">
    <source>
        <dbReference type="ARBA" id="ARBA00023065"/>
    </source>
</evidence>
<dbReference type="InterPro" id="IPR004772">
    <property type="entry name" value="TrkH"/>
</dbReference>
<keyword evidence="3 10" id="KW-1003">Cell membrane</keyword>
<feature type="transmembrane region" description="Helical" evidence="12">
    <location>
        <begin position="12"/>
        <end position="31"/>
    </location>
</feature>
<evidence type="ECO:0000256" key="1">
    <source>
        <dbReference type="ARBA" id="ARBA00004651"/>
    </source>
</evidence>
<protein>
    <recommendedName>
        <fullName evidence="10">Trk system potassium uptake protein</fullName>
    </recommendedName>
</protein>
<keyword evidence="4 10" id="KW-0633">Potassium transport</keyword>
<evidence type="ECO:0000256" key="6">
    <source>
        <dbReference type="ARBA" id="ARBA00022958"/>
    </source>
</evidence>
<evidence type="ECO:0000256" key="9">
    <source>
        <dbReference type="ARBA" id="ARBA00023136"/>
    </source>
</evidence>
<proteinExistence type="inferred from homology"/>
<evidence type="ECO:0000256" key="12">
    <source>
        <dbReference type="SAM" id="Phobius"/>
    </source>
</evidence>
<feature type="binding site" evidence="11">
    <location>
        <position position="224"/>
    </location>
    <ligand>
        <name>K(+)</name>
        <dbReference type="ChEBI" id="CHEBI:29103"/>
    </ligand>
</feature>
<gene>
    <name evidence="13" type="ORF">KL86APRO_10169</name>
</gene>
<dbReference type="AlphaFoldDB" id="A0A212IX15"/>
<evidence type="ECO:0000256" key="5">
    <source>
        <dbReference type="ARBA" id="ARBA00022692"/>
    </source>
</evidence>
<dbReference type="PANTHER" id="PTHR32024">
    <property type="entry name" value="TRK SYSTEM POTASSIUM UPTAKE PROTEIN TRKG-RELATED"/>
    <property type="match status" value="1"/>
</dbReference>
<dbReference type="Pfam" id="PF02386">
    <property type="entry name" value="TrkH"/>
    <property type="match status" value="1"/>
</dbReference>
<keyword evidence="8 10" id="KW-0406">Ion transport</keyword>
<feature type="transmembrane region" description="Helical" evidence="12">
    <location>
        <begin position="243"/>
        <end position="265"/>
    </location>
</feature>
<dbReference type="GO" id="GO:0015379">
    <property type="term" value="F:potassium:chloride symporter activity"/>
    <property type="evidence" value="ECO:0007669"/>
    <property type="project" value="InterPro"/>
</dbReference>
<dbReference type="GO" id="GO:0046872">
    <property type="term" value="F:metal ion binding"/>
    <property type="evidence" value="ECO:0007669"/>
    <property type="project" value="UniProtKB-KW"/>
</dbReference>
<feature type="transmembrane region" description="Helical" evidence="12">
    <location>
        <begin position="73"/>
        <end position="95"/>
    </location>
</feature>
<feature type="binding site" evidence="11">
    <location>
        <position position="437"/>
    </location>
    <ligand>
        <name>K(+)</name>
        <dbReference type="ChEBI" id="CHEBI:29103"/>
    </ligand>
</feature>
<feature type="transmembrane region" description="Helical" evidence="12">
    <location>
        <begin position="137"/>
        <end position="157"/>
    </location>
</feature>
<feature type="binding site" evidence="11">
    <location>
        <position position="438"/>
    </location>
    <ligand>
        <name>K(+)</name>
        <dbReference type="ChEBI" id="CHEBI:29103"/>
    </ligand>
</feature>
<keyword evidence="7 12" id="KW-1133">Transmembrane helix</keyword>
<dbReference type="InterPro" id="IPR003445">
    <property type="entry name" value="Cat_transpt"/>
</dbReference>
<reference evidence="13" key="1">
    <citation type="submission" date="2016-04" db="EMBL/GenBank/DDBJ databases">
        <authorList>
            <person name="Evans L.H."/>
            <person name="Alamgir A."/>
            <person name="Owens N."/>
            <person name="Weber N.D."/>
            <person name="Virtaneva K."/>
            <person name="Barbian K."/>
            <person name="Babar A."/>
            <person name="Rosenke K."/>
        </authorList>
    </citation>
    <scope>NUCLEOTIDE SEQUENCE</scope>
    <source>
        <strain evidence="13">86</strain>
    </source>
</reference>
<keyword evidence="10" id="KW-0997">Cell inner membrane</keyword>
<evidence type="ECO:0000256" key="11">
    <source>
        <dbReference type="PIRSR" id="PIRSR006247-1"/>
    </source>
</evidence>
<feature type="transmembrane region" description="Helical" evidence="12">
    <location>
        <begin position="335"/>
        <end position="356"/>
    </location>
</feature>
<evidence type="ECO:0000313" key="13">
    <source>
        <dbReference type="EMBL" id="SBV91773.1"/>
    </source>
</evidence>
<comment type="similarity">
    <text evidence="10">Belongs to the TrkH potassium transport family.</text>
</comment>
<feature type="binding site" evidence="11">
    <location>
        <position position="115"/>
    </location>
    <ligand>
        <name>K(+)</name>
        <dbReference type="ChEBI" id="CHEBI:29103"/>
    </ligand>
</feature>
<dbReference type="PANTHER" id="PTHR32024:SF3">
    <property type="entry name" value="TRK SYSTEM POTASSIUM UPTAKE PROTEIN"/>
    <property type="match status" value="1"/>
</dbReference>
<dbReference type="PIRSF" id="PIRSF006247">
    <property type="entry name" value="TrkH"/>
    <property type="match status" value="1"/>
</dbReference>
<keyword evidence="11" id="KW-0479">Metal-binding</keyword>
<feature type="transmembrane region" description="Helical" evidence="12">
    <location>
        <begin position="277"/>
        <end position="297"/>
    </location>
</feature>
<evidence type="ECO:0000256" key="4">
    <source>
        <dbReference type="ARBA" id="ARBA00022538"/>
    </source>
</evidence>
<keyword evidence="6 10" id="KW-0630">Potassium</keyword>
<feature type="transmembrane region" description="Helical" evidence="12">
    <location>
        <begin position="37"/>
        <end position="61"/>
    </location>
</feature>